<gene>
    <name evidence="1" type="ORF">PHLCEN_2v10897</name>
</gene>
<accession>A0A2R6NLI4</accession>
<dbReference type="EMBL" id="MLYV02001095">
    <property type="protein sequence ID" value="PSR73237.1"/>
    <property type="molecule type" value="Genomic_DNA"/>
</dbReference>
<reference evidence="1 2" key="1">
    <citation type="submission" date="2018-02" db="EMBL/GenBank/DDBJ databases">
        <title>Genome sequence of the basidiomycete white-rot fungus Phlebia centrifuga.</title>
        <authorList>
            <person name="Granchi Z."/>
            <person name="Peng M."/>
            <person name="de Vries R.P."/>
            <person name="Hilden K."/>
            <person name="Makela M.R."/>
            <person name="Grigoriev I."/>
            <person name="Riley R."/>
        </authorList>
    </citation>
    <scope>NUCLEOTIDE SEQUENCE [LARGE SCALE GENOMIC DNA]</scope>
    <source>
        <strain evidence="1 2">FBCC195</strain>
    </source>
</reference>
<evidence type="ECO:0000313" key="1">
    <source>
        <dbReference type="EMBL" id="PSR73237.1"/>
    </source>
</evidence>
<organism evidence="1 2">
    <name type="scientific">Hermanssonia centrifuga</name>
    <dbReference type="NCBI Taxonomy" id="98765"/>
    <lineage>
        <taxon>Eukaryota</taxon>
        <taxon>Fungi</taxon>
        <taxon>Dikarya</taxon>
        <taxon>Basidiomycota</taxon>
        <taxon>Agaricomycotina</taxon>
        <taxon>Agaricomycetes</taxon>
        <taxon>Polyporales</taxon>
        <taxon>Meruliaceae</taxon>
        <taxon>Hermanssonia</taxon>
    </lineage>
</organism>
<sequence length="67" mass="7609">MPLRPLREKLADKPVLYGGEMTHVTVNPVGDILRGEMRNLRISLCQDVSKFLDEGFPLFFSKTINGF</sequence>
<protein>
    <submittedName>
        <fullName evidence="1">Uncharacterized protein</fullName>
    </submittedName>
</protein>
<dbReference type="AlphaFoldDB" id="A0A2R6NLI4"/>
<proteinExistence type="predicted"/>
<comment type="caution">
    <text evidence="1">The sequence shown here is derived from an EMBL/GenBank/DDBJ whole genome shotgun (WGS) entry which is preliminary data.</text>
</comment>
<evidence type="ECO:0000313" key="2">
    <source>
        <dbReference type="Proteomes" id="UP000186601"/>
    </source>
</evidence>
<name>A0A2R6NLI4_9APHY</name>
<dbReference type="Proteomes" id="UP000186601">
    <property type="component" value="Unassembled WGS sequence"/>
</dbReference>
<keyword evidence="2" id="KW-1185">Reference proteome</keyword>